<dbReference type="Pfam" id="PF00867">
    <property type="entry name" value="XPG_I"/>
    <property type="match status" value="1"/>
</dbReference>
<reference evidence="12 13" key="1">
    <citation type="submission" date="2019-07" db="EMBL/GenBank/DDBJ databases">
        <title>Annotation for the trematode Paragonimus westermani.</title>
        <authorList>
            <person name="Choi Y.-J."/>
        </authorList>
    </citation>
    <scope>NUCLEOTIDE SEQUENCE [LARGE SCALE GENOMIC DNA]</scope>
    <source>
        <strain evidence="12">180907_Pwestermani</strain>
    </source>
</reference>
<evidence type="ECO:0000256" key="5">
    <source>
        <dbReference type="ARBA" id="ARBA00022842"/>
    </source>
</evidence>
<dbReference type="InterPro" id="IPR019974">
    <property type="entry name" value="XPG_CS"/>
</dbReference>
<keyword evidence="9" id="KW-0540">Nuclease</keyword>
<dbReference type="InterPro" id="IPR044752">
    <property type="entry name" value="PIN-like_EXO1"/>
</dbReference>
<keyword evidence="6 9" id="KW-0234">DNA repair</keyword>
<gene>
    <name evidence="12" type="ORF">P879_10642</name>
</gene>
<dbReference type="Gene3D" id="1.10.150.20">
    <property type="entry name" value="5' to 3' exonuclease, C-terminal subdomain"/>
    <property type="match status" value="1"/>
</dbReference>
<dbReference type="SMART" id="SM00484">
    <property type="entry name" value="XPGI"/>
    <property type="match status" value="1"/>
</dbReference>
<dbReference type="InterPro" id="IPR006085">
    <property type="entry name" value="XPG_DNA_repair_N"/>
</dbReference>
<accession>A0A8T0D8Z0</accession>
<feature type="domain" description="XPG N-terminal" evidence="11">
    <location>
        <begin position="58"/>
        <end position="156"/>
    </location>
</feature>
<dbReference type="SUPFAM" id="SSF88723">
    <property type="entry name" value="PIN domain-like"/>
    <property type="match status" value="1"/>
</dbReference>
<evidence type="ECO:0000256" key="3">
    <source>
        <dbReference type="ARBA" id="ARBA00022759"/>
    </source>
</evidence>
<dbReference type="Proteomes" id="UP000699462">
    <property type="component" value="Unassembled WGS sequence"/>
</dbReference>
<keyword evidence="3" id="KW-0255">Endonuclease</keyword>
<keyword evidence="5 9" id="KW-0460">Magnesium</keyword>
<comment type="subcellular location">
    <subcellularLocation>
        <location evidence="1 9">Nucleus</location>
    </subcellularLocation>
</comment>
<dbReference type="OrthoDB" id="26491at2759"/>
<dbReference type="EMBL" id="JTDF01011935">
    <property type="protein sequence ID" value="KAF8563414.1"/>
    <property type="molecule type" value="Genomic_DNA"/>
</dbReference>
<protein>
    <recommendedName>
        <fullName evidence="9">Exonuclease 1</fullName>
        <ecNumber evidence="9">3.1.-.-</ecNumber>
    </recommendedName>
</protein>
<keyword evidence="9" id="KW-0267">Excision nuclease</keyword>
<keyword evidence="9" id="KW-0238">DNA-binding</keyword>
<dbReference type="PANTHER" id="PTHR11081">
    <property type="entry name" value="FLAP ENDONUCLEASE FAMILY MEMBER"/>
    <property type="match status" value="1"/>
</dbReference>
<comment type="function">
    <text evidence="9">5'-&gt;3' double-stranded DNA exonuclease which may also possess a cryptic 3'-&gt;5' double-stranded DNA exonuclease activity. Functions in DNA mismatch repair.</text>
</comment>
<dbReference type="GO" id="GO:0006298">
    <property type="term" value="P:mismatch repair"/>
    <property type="evidence" value="ECO:0007669"/>
    <property type="project" value="TreeGrafter"/>
</dbReference>
<keyword evidence="2 9" id="KW-0479">Metal-binding</keyword>
<keyword evidence="9" id="KW-0378">Hydrolase</keyword>
<dbReference type="SMART" id="SM00485">
    <property type="entry name" value="XPGN"/>
    <property type="match status" value="1"/>
</dbReference>
<organism evidence="12 13">
    <name type="scientific">Paragonimus westermani</name>
    <dbReference type="NCBI Taxonomy" id="34504"/>
    <lineage>
        <taxon>Eukaryota</taxon>
        <taxon>Metazoa</taxon>
        <taxon>Spiralia</taxon>
        <taxon>Lophotrochozoa</taxon>
        <taxon>Platyhelminthes</taxon>
        <taxon>Trematoda</taxon>
        <taxon>Digenea</taxon>
        <taxon>Plagiorchiida</taxon>
        <taxon>Troglotremata</taxon>
        <taxon>Troglotrematidae</taxon>
        <taxon>Paragonimus</taxon>
    </lineage>
</organism>
<evidence type="ECO:0000256" key="7">
    <source>
        <dbReference type="ARBA" id="ARBA00023242"/>
    </source>
</evidence>
<dbReference type="GO" id="GO:0003677">
    <property type="term" value="F:DNA binding"/>
    <property type="evidence" value="ECO:0007669"/>
    <property type="project" value="UniProtKB-UniRule"/>
</dbReference>
<keyword evidence="13" id="KW-1185">Reference proteome</keyword>
<dbReference type="PRINTS" id="PR00853">
    <property type="entry name" value="XPGRADSUPER"/>
</dbReference>
<proteinExistence type="inferred from homology"/>
<dbReference type="PROSITE" id="PS50005">
    <property type="entry name" value="TPR"/>
    <property type="match status" value="1"/>
</dbReference>
<dbReference type="FunFam" id="3.40.50.1010:FF:000002">
    <property type="entry name" value="Exonuclease 1, putative"/>
    <property type="match status" value="1"/>
</dbReference>
<comment type="cofactor">
    <cofactor evidence="9">
        <name>Mg(2+)</name>
        <dbReference type="ChEBI" id="CHEBI:18420"/>
    </cofactor>
    <text evidence="9">Binds 2 magnesium ions per subunit. They probably participate in the reaction catalyzed by the enzyme. May bind an additional third magnesium ion after substrate binding.</text>
</comment>
<keyword evidence="9" id="KW-0228">DNA excision</keyword>
<keyword evidence="9" id="KW-0269">Exonuclease</keyword>
<keyword evidence="4 9" id="KW-0227">DNA damage</keyword>
<dbReference type="GO" id="GO:0005634">
    <property type="term" value="C:nucleus"/>
    <property type="evidence" value="ECO:0007669"/>
    <property type="project" value="UniProtKB-SubCell"/>
</dbReference>
<evidence type="ECO:0000256" key="8">
    <source>
        <dbReference type="PROSITE-ProRule" id="PRU00339"/>
    </source>
</evidence>
<comment type="caution">
    <text evidence="12">The sequence shown here is derived from an EMBL/GenBank/DDBJ whole genome shotgun (WGS) entry which is preliminary data.</text>
</comment>
<evidence type="ECO:0000256" key="6">
    <source>
        <dbReference type="ARBA" id="ARBA00023204"/>
    </source>
</evidence>
<dbReference type="GO" id="GO:0035312">
    <property type="term" value="F:5'-3' DNA exonuclease activity"/>
    <property type="evidence" value="ECO:0007669"/>
    <property type="project" value="UniProtKB-UniRule"/>
</dbReference>
<dbReference type="AlphaFoldDB" id="A0A8T0D8Z0"/>
<dbReference type="GO" id="GO:0046872">
    <property type="term" value="F:metal ion binding"/>
    <property type="evidence" value="ECO:0007669"/>
    <property type="project" value="UniProtKB-UniRule"/>
</dbReference>
<evidence type="ECO:0000313" key="12">
    <source>
        <dbReference type="EMBL" id="KAF8563414.1"/>
    </source>
</evidence>
<dbReference type="EC" id="3.1.-.-" evidence="9"/>
<feature type="repeat" description="TPR" evidence="8">
    <location>
        <begin position="153"/>
        <end position="186"/>
    </location>
</feature>
<dbReference type="PROSITE" id="PS00841">
    <property type="entry name" value="XPG_1"/>
    <property type="match status" value="1"/>
</dbReference>
<dbReference type="InterPro" id="IPR006086">
    <property type="entry name" value="XPG-I_dom"/>
</dbReference>
<dbReference type="InterPro" id="IPR008918">
    <property type="entry name" value="HhH2"/>
</dbReference>
<evidence type="ECO:0000256" key="2">
    <source>
        <dbReference type="ARBA" id="ARBA00022723"/>
    </source>
</evidence>
<sequence length="306" mass="33823">MARLFYVSLRWIGSVDRIPFHCFPYRALFATGLVRPEVAGYQPAFGLILRRIEFWRIMGITGLLPFLKKASCPVNIKEFSGYTAAVDVYCWLHKSSYACAMDLALGNPTDQYVRYTLKYLEMLLNANIKPILVFDGANLPSKADTESKRRESKEAYRKKAAEYLLQGNREAAQECFQRSVFVTPKMANQVLTAARNLGVDCIVAPYEADAQLAYVNRAGYADLVITEDSDLLLFGCRQVIFKLDLTGSGVLVAVTAGIGELCCGMRPGQFSDNTLRHMGILAGCDYFSGIPGIGLATAAKVYQSAI</sequence>
<dbReference type="Gene3D" id="3.40.50.1010">
    <property type="entry name" value="5'-nuclease"/>
    <property type="match status" value="1"/>
</dbReference>
<dbReference type="InterPro" id="IPR029060">
    <property type="entry name" value="PIN-like_dom_sf"/>
</dbReference>
<feature type="domain" description="XPG-I" evidence="10">
    <location>
        <begin position="195"/>
        <end position="263"/>
    </location>
</feature>
<dbReference type="PANTHER" id="PTHR11081:SF8">
    <property type="entry name" value="EXONUCLEASE 1"/>
    <property type="match status" value="1"/>
</dbReference>
<keyword evidence="7 9" id="KW-0539">Nucleus</keyword>
<evidence type="ECO:0000256" key="9">
    <source>
        <dbReference type="RuleBase" id="RU910737"/>
    </source>
</evidence>
<dbReference type="GO" id="GO:0006310">
    <property type="term" value="P:DNA recombination"/>
    <property type="evidence" value="ECO:0007669"/>
    <property type="project" value="TreeGrafter"/>
</dbReference>
<keyword evidence="8" id="KW-0802">TPR repeat</keyword>
<evidence type="ECO:0000313" key="13">
    <source>
        <dbReference type="Proteomes" id="UP000699462"/>
    </source>
</evidence>
<dbReference type="InterPro" id="IPR006084">
    <property type="entry name" value="XPG/Rad2"/>
</dbReference>
<name>A0A8T0D8Z0_9TREM</name>
<comment type="similarity">
    <text evidence="9">Belongs to the XPG/RAD2 endonuclease family. EXO1 subfamily.</text>
</comment>
<dbReference type="GO" id="GO:0017108">
    <property type="term" value="F:5'-flap endonuclease activity"/>
    <property type="evidence" value="ECO:0007669"/>
    <property type="project" value="TreeGrafter"/>
</dbReference>
<evidence type="ECO:0000259" key="11">
    <source>
        <dbReference type="SMART" id="SM00485"/>
    </source>
</evidence>
<dbReference type="PROSITE" id="PS00842">
    <property type="entry name" value="XPG_2"/>
    <property type="match status" value="1"/>
</dbReference>
<evidence type="ECO:0000256" key="4">
    <source>
        <dbReference type="ARBA" id="ARBA00022763"/>
    </source>
</evidence>
<dbReference type="SMART" id="SM00279">
    <property type="entry name" value="HhH2"/>
    <property type="match status" value="1"/>
</dbReference>
<dbReference type="CDD" id="cd09857">
    <property type="entry name" value="PIN_EXO1"/>
    <property type="match status" value="1"/>
</dbReference>
<evidence type="ECO:0000259" key="10">
    <source>
        <dbReference type="SMART" id="SM00484"/>
    </source>
</evidence>
<evidence type="ECO:0000256" key="1">
    <source>
        <dbReference type="ARBA" id="ARBA00004123"/>
    </source>
</evidence>
<dbReference type="Pfam" id="PF00752">
    <property type="entry name" value="XPG_N"/>
    <property type="match status" value="1"/>
</dbReference>
<dbReference type="InterPro" id="IPR019734">
    <property type="entry name" value="TPR_rpt"/>
</dbReference>